<dbReference type="RefSeq" id="WP_168059773.1">
    <property type="nucleotide sequence ID" value="NZ_VTOW01000002.1"/>
</dbReference>
<keyword evidence="4" id="KW-1185">Reference proteome</keyword>
<dbReference type="InterPro" id="IPR055397">
    <property type="entry name" value="TraK_C"/>
</dbReference>
<evidence type="ECO:0000313" key="3">
    <source>
        <dbReference type="EMBL" id="NKE71280.1"/>
    </source>
</evidence>
<organism evidence="3 4">
    <name type="scientific">Candidatus Manganitrophus noduliformans</name>
    <dbReference type="NCBI Taxonomy" id="2606439"/>
    <lineage>
        <taxon>Bacteria</taxon>
        <taxon>Pseudomonadati</taxon>
        <taxon>Nitrospirota</taxon>
        <taxon>Nitrospiria</taxon>
        <taxon>Candidatus Troglogloeales</taxon>
        <taxon>Candidatus Manganitrophaceae</taxon>
        <taxon>Candidatus Manganitrophus</taxon>
    </lineage>
</organism>
<evidence type="ECO:0000259" key="2">
    <source>
        <dbReference type="Pfam" id="PF23536"/>
    </source>
</evidence>
<comment type="caution">
    <text evidence="3">The sequence shown here is derived from an EMBL/GenBank/DDBJ whole genome shotgun (WGS) entry which is preliminary data.</text>
</comment>
<dbReference type="Pfam" id="PF06586">
    <property type="entry name" value="TraK_N"/>
    <property type="match status" value="1"/>
</dbReference>
<gene>
    <name evidence="3" type="ORF">MNODULE_11080</name>
</gene>
<evidence type="ECO:0000259" key="1">
    <source>
        <dbReference type="Pfam" id="PF06586"/>
    </source>
</evidence>
<dbReference type="EMBL" id="VTOW01000002">
    <property type="protein sequence ID" value="NKE71280.1"/>
    <property type="molecule type" value="Genomic_DNA"/>
</dbReference>
<dbReference type="Proteomes" id="UP000534783">
    <property type="component" value="Unassembled WGS sequence"/>
</dbReference>
<sequence length="254" mass="28808">MRLFWMVILILSFRLPAWGEAPLEIRQPIPADIGILPEVATPVEMSASDANRIVCADVIEDIVFSKEKGLSIHYTRKDAFLKFQIIKENDRLIYAETPAEVFVVCKESVYRIIAIPKRIPSQTVRLLAGRTDQIKTNRSLMNGLPFEEKVITLVKWVYTDAIPESLTVKRSQERFDLFRDIDLTLIRTVTVEGEGLTVREFLAKATSGRVELKEKDFLRAELARKPVAITVDRFTLSAGQSARIFIVEQGGIDD</sequence>
<dbReference type="Pfam" id="PF23536">
    <property type="entry name" value="TraK_C"/>
    <property type="match status" value="1"/>
</dbReference>
<feature type="domain" description="TraK N-terminal" evidence="1">
    <location>
        <begin position="36"/>
        <end position="127"/>
    </location>
</feature>
<feature type="domain" description="TraK C-terminal" evidence="2">
    <location>
        <begin position="135"/>
        <end position="248"/>
    </location>
</feature>
<protein>
    <recommendedName>
        <fullName evidence="5">Conjugal transfer pilus assembly protein TraK</fullName>
    </recommendedName>
</protein>
<evidence type="ECO:0000313" key="4">
    <source>
        <dbReference type="Proteomes" id="UP000534783"/>
    </source>
</evidence>
<dbReference type="AlphaFoldDB" id="A0A7X6DQ37"/>
<dbReference type="InterPro" id="IPR010563">
    <property type="entry name" value="TraK_N"/>
</dbReference>
<accession>A0A7X6DQ37</accession>
<evidence type="ECO:0008006" key="5">
    <source>
        <dbReference type="Google" id="ProtNLM"/>
    </source>
</evidence>
<reference evidence="3 4" key="1">
    <citation type="journal article" date="2020" name="Nature">
        <title>Bacterial chemolithoautotrophy via manganese oxidation.</title>
        <authorList>
            <person name="Yu H."/>
            <person name="Leadbetter J.R."/>
        </authorList>
    </citation>
    <scope>NUCLEOTIDE SEQUENCE [LARGE SCALE GENOMIC DNA]</scope>
    <source>
        <strain evidence="3 4">Mn-1</strain>
    </source>
</reference>
<proteinExistence type="predicted"/>
<name>A0A7X6DQ37_9BACT</name>